<dbReference type="Proteomes" id="UP001560685">
    <property type="component" value="Unassembled WGS sequence"/>
</dbReference>
<keyword evidence="4" id="KW-0808">Transferase</keyword>
<protein>
    <submittedName>
        <fullName evidence="4">Carboxyl transferase domain-containing protein</fullName>
    </submittedName>
</protein>
<sequence>MAFEKQLDELKHREALADKMGGEEKLARQYSRGKLDVRERMRRLLDDGSFREIGKIAGKGNYDEKGDMIDFSPSNFIFGRGRINNAPIVATADDFTVRGGAGDASIHRKFIMAERMAHEMKMPIVRMIDGTGGGGSIKALDDLGFTYVPFIPLWADVVKNLKTVPVVALALGPTAGLGAARMVASHYSIMVRGVAQIFTAGPAVVAGMGAGSEALDKEALGGADIHARNGVIDDEAENENEAFAMARTFLSYLPPHVGAPAPRVETHDSPERRDESLSNAVPENPKHAYNMRRIVETVADHGSVFEIGRRWGRAAITAFARLDGYPVAILAGDPTFLGGSWTAGTAEKVKRFIQLAEQFRIPVVHLVDNPGFMIGLEAEKAATIRRGVEALNAVYEATVPWATVIVRNAFGVAGAAMSDDTRFQYRFAWPSGDWGSLPMAGGVEVAYKSELEKAEDPAAELEAIKSRLSKITSPFRTAEQFLIEDIIDPRETRPLLCEFAQLAQRNL</sequence>
<dbReference type="PANTHER" id="PTHR43842">
    <property type="entry name" value="PROPIONYL-COA CARBOXYLASE BETA CHAIN"/>
    <property type="match status" value="1"/>
</dbReference>
<gene>
    <name evidence="4" type="ORF">ABFZ84_01600</name>
</gene>
<evidence type="ECO:0000313" key="4">
    <source>
        <dbReference type="EMBL" id="MEX6632231.1"/>
    </source>
</evidence>
<dbReference type="PANTHER" id="PTHR43842:SF2">
    <property type="entry name" value="PROPIONYL-COA CARBOXYLASE BETA CHAIN, MITOCHONDRIAL"/>
    <property type="match status" value="1"/>
</dbReference>
<evidence type="ECO:0000259" key="2">
    <source>
        <dbReference type="PROSITE" id="PS50980"/>
    </source>
</evidence>
<reference evidence="4 5" key="1">
    <citation type="submission" date="2024-05" db="EMBL/GenBank/DDBJ databases">
        <title>Three bacterial strains, DH-69, EH-24, and ECK-19 isolated from coastal sediments.</title>
        <authorList>
            <person name="Ye Y.-Q."/>
            <person name="Du Z.-J."/>
        </authorList>
    </citation>
    <scope>NUCLEOTIDE SEQUENCE [LARGE SCALE GENOMIC DNA]</scope>
    <source>
        <strain evidence="4 5">ECK-19</strain>
    </source>
</reference>
<dbReference type="InterPro" id="IPR051047">
    <property type="entry name" value="AccD/PCCB"/>
</dbReference>
<accession>A0ABV3Z0C3</accession>
<dbReference type="Gene3D" id="3.90.226.10">
    <property type="entry name" value="2-enoyl-CoA Hydratase, Chain A, domain 1"/>
    <property type="match status" value="2"/>
</dbReference>
<name>A0ABV3Z0C3_9PROT</name>
<feature type="domain" description="CoA carboxyltransferase C-terminal" evidence="3">
    <location>
        <begin position="266"/>
        <end position="507"/>
    </location>
</feature>
<dbReference type="InterPro" id="IPR029045">
    <property type="entry name" value="ClpP/crotonase-like_dom_sf"/>
</dbReference>
<dbReference type="InterPro" id="IPR011762">
    <property type="entry name" value="COA_CT_N"/>
</dbReference>
<organism evidence="4 5">
    <name type="scientific">Hyphococcus lacteus</name>
    <dbReference type="NCBI Taxonomy" id="3143536"/>
    <lineage>
        <taxon>Bacteria</taxon>
        <taxon>Pseudomonadati</taxon>
        <taxon>Pseudomonadota</taxon>
        <taxon>Alphaproteobacteria</taxon>
        <taxon>Parvularculales</taxon>
        <taxon>Parvularculaceae</taxon>
        <taxon>Hyphococcus</taxon>
    </lineage>
</organism>
<keyword evidence="5" id="KW-1185">Reference proteome</keyword>
<evidence type="ECO:0000313" key="5">
    <source>
        <dbReference type="Proteomes" id="UP001560685"/>
    </source>
</evidence>
<feature type="region of interest" description="Disordered" evidence="1">
    <location>
        <begin position="260"/>
        <end position="283"/>
    </location>
</feature>
<dbReference type="InterPro" id="IPR011763">
    <property type="entry name" value="COA_CT_C"/>
</dbReference>
<evidence type="ECO:0000256" key="1">
    <source>
        <dbReference type="SAM" id="MobiDB-lite"/>
    </source>
</evidence>
<dbReference type="SUPFAM" id="SSF52096">
    <property type="entry name" value="ClpP/crotonase"/>
    <property type="match status" value="2"/>
</dbReference>
<dbReference type="EMBL" id="JBEHZE010000001">
    <property type="protein sequence ID" value="MEX6632231.1"/>
    <property type="molecule type" value="Genomic_DNA"/>
</dbReference>
<dbReference type="Pfam" id="PF01039">
    <property type="entry name" value="Carboxyl_trans"/>
    <property type="match status" value="1"/>
</dbReference>
<comment type="caution">
    <text evidence="4">The sequence shown here is derived from an EMBL/GenBank/DDBJ whole genome shotgun (WGS) entry which is preliminary data.</text>
</comment>
<dbReference type="RefSeq" id="WP_369312100.1">
    <property type="nucleotide sequence ID" value="NZ_JBEHZE010000001.1"/>
</dbReference>
<dbReference type="PROSITE" id="PS50989">
    <property type="entry name" value="COA_CT_CTER"/>
    <property type="match status" value="1"/>
</dbReference>
<dbReference type="GO" id="GO:0016740">
    <property type="term" value="F:transferase activity"/>
    <property type="evidence" value="ECO:0007669"/>
    <property type="project" value="UniProtKB-KW"/>
</dbReference>
<dbReference type="InterPro" id="IPR034733">
    <property type="entry name" value="AcCoA_carboxyl_beta"/>
</dbReference>
<feature type="compositionally biased region" description="Basic and acidic residues" evidence="1">
    <location>
        <begin position="264"/>
        <end position="276"/>
    </location>
</feature>
<feature type="domain" description="CoA carboxyltransferase N-terminal" evidence="2">
    <location>
        <begin position="3"/>
        <end position="265"/>
    </location>
</feature>
<proteinExistence type="predicted"/>
<evidence type="ECO:0000259" key="3">
    <source>
        <dbReference type="PROSITE" id="PS50989"/>
    </source>
</evidence>
<dbReference type="PROSITE" id="PS50980">
    <property type="entry name" value="COA_CT_NTER"/>
    <property type="match status" value="1"/>
</dbReference>